<proteinExistence type="predicted"/>
<dbReference type="Proteomes" id="UP000178240">
    <property type="component" value="Unassembled WGS sequence"/>
</dbReference>
<comment type="caution">
    <text evidence="2">The sequence shown here is derived from an EMBL/GenBank/DDBJ whole genome shotgun (WGS) entry which is preliminary data.</text>
</comment>
<feature type="transmembrane region" description="Helical" evidence="1">
    <location>
        <begin position="32"/>
        <end position="52"/>
    </location>
</feature>
<keyword evidence="1" id="KW-0472">Membrane</keyword>
<keyword evidence="1" id="KW-1133">Transmembrane helix</keyword>
<name>A0A1G1Y1F6_9BACT</name>
<dbReference type="AlphaFoldDB" id="A0A1G1Y1F6"/>
<gene>
    <name evidence="2" type="ORF">A2744_04015</name>
</gene>
<protein>
    <submittedName>
        <fullName evidence="2">Uncharacterized protein</fullName>
    </submittedName>
</protein>
<organism evidence="2 3">
    <name type="scientific">Candidatus Buchananbacteria bacterium RIFCSPHIGHO2_01_FULL_44_11</name>
    <dbReference type="NCBI Taxonomy" id="1797535"/>
    <lineage>
        <taxon>Bacteria</taxon>
        <taxon>Candidatus Buchananiibacteriota</taxon>
    </lineage>
</organism>
<keyword evidence="1" id="KW-0812">Transmembrane</keyword>
<feature type="transmembrane region" description="Helical" evidence="1">
    <location>
        <begin position="132"/>
        <end position="150"/>
    </location>
</feature>
<sequence>MLLYQHTLKPRVYSLQFPLLRRNLMKQSLHQFTLEDVMVLAVALFLVGLPFYLGQYGLGAATATAIFVLFFRRDIVFHRSAIKRFLAAAITPVIHILYPLGWAALLWALCGGILCLADGIHPDQWPGSLPKVAPSFLWALLLVPGVLLRYTRTIKRSSFWAYFEMRKIEE</sequence>
<evidence type="ECO:0000256" key="1">
    <source>
        <dbReference type="SAM" id="Phobius"/>
    </source>
</evidence>
<dbReference type="EMBL" id="MHIE01000008">
    <property type="protein sequence ID" value="OGY46051.1"/>
    <property type="molecule type" value="Genomic_DNA"/>
</dbReference>
<accession>A0A1G1Y1F6</accession>
<evidence type="ECO:0000313" key="2">
    <source>
        <dbReference type="EMBL" id="OGY46051.1"/>
    </source>
</evidence>
<evidence type="ECO:0000313" key="3">
    <source>
        <dbReference type="Proteomes" id="UP000178240"/>
    </source>
</evidence>
<reference evidence="2 3" key="1">
    <citation type="journal article" date="2016" name="Nat. Commun.">
        <title>Thousands of microbial genomes shed light on interconnected biogeochemical processes in an aquifer system.</title>
        <authorList>
            <person name="Anantharaman K."/>
            <person name="Brown C.T."/>
            <person name="Hug L.A."/>
            <person name="Sharon I."/>
            <person name="Castelle C.J."/>
            <person name="Probst A.J."/>
            <person name="Thomas B.C."/>
            <person name="Singh A."/>
            <person name="Wilkins M.J."/>
            <person name="Karaoz U."/>
            <person name="Brodie E.L."/>
            <person name="Williams K.H."/>
            <person name="Hubbard S.S."/>
            <person name="Banfield J.F."/>
        </authorList>
    </citation>
    <scope>NUCLEOTIDE SEQUENCE [LARGE SCALE GENOMIC DNA]</scope>
</reference>